<name>A0A9P0CGF2_BEMTA</name>
<dbReference type="AlphaFoldDB" id="A0A9P0CGF2"/>
<proteinExistence type="predicted"/>
<dbReference type="PANTHER" id="PTHR35842">
    <property type="entry name" value="SI:CH211-67E16.11"/>
    <property type="match status" value="1"/>
</dbReference>
<dbReference type="Proteomes" id="UP001152759">
    <property type="component" value="Chromosome 6"/>
</dbReference>
<reference evidence="1" key="1">
    <citation type="submission" date="2021-12" db="EMBL/GenBank/DDBJ databases">
        <authorList>
            <person name="King R."/>
        </authorList>
    </citation>
    <scope>NUCLEOTIDE SEQUENCE</scope>
</reference>
<sequence>MRKMWNIDNGDCLYLAKKHKCNNRNRQSLRRRMSHSNHNCELMYLPLVHVASEPAHQNQDLLECQSNMTGFEPSCPGLRARSLTNHMQCDPLLLNTNKCDTTSYAVLLSGGWNRQLGDEGSLRNIFKMNDMLRKNGFLESNIKIFFANGMNHDEMEGLDVTVYSSALKLALRYHLRTVCETEYCADSLVIYLHSPARPDGASLLWDSDGNGKYDETETYTVREFLRDIQGCSARRVVVVADQSFSAELVSAATQHLTSLNNVVIVAANSPSRRDQLTHHFAHSTHEHTCLHQLIKGSRHAFNESDHSVYVGRQSGLLNTTLMGAPCHLNPPPSALEMSQKYRGCQNLSTRDLIVGTHDEYTTEPPDS</sequence>
<dbReference type="PANTHER" id="PTHR35842:SF1">
    <property type="entry name" value="SI:CH211-67E16.11"/>
    <property type="match status" value="1"/>
</dbReference>
<keyword evidence="2" id="KW-1185">Reference proteome</keyword>
<evidence type="ECO:0000313" key="1">
    <source>
        <dbReference type="EMBL" id="CAH0773565.1"/>
    </source>
</evidence>
<dbReference type="EMBL" id="OU963867">
    <property type="protein sequence ID" value="CAH0773565.1"/>
    <property type="molecule type" value="Genomic_DNA"/>
</dbReference>
<evidence type="ECO:0000313" key="2">
    <source>
        <dbReference type="Proteomes" id="UP001152759"/>
    </source>
</evidence>
<gene>
    <name evidence="1" type="ORF">BEMITA_LOCUS10037</name>
</gene>
<accession>A0A9P0CGF2</accession>
<protein>
    <submittedName>
        <fullName evidence="1">Uncharacterized protein</fullName>
    </submittedName>
</protein>
<organism evidence="1 2">
    <name type="scientific">Bemisia tabaci</name>
    <name type="common">Sweetpotato whitefly</name>
    <name type="synonym">Aleurodes tabaci</name>
    <dbReference type="NCBI Taxonomy" id="7038"/>
    <lineage>
        <taxon>Eukaryota</taxon>
        <taxon>Metazoa</taxon>
        <taxon>Ecdysozoa</taxon>
        <taxon>Arthropoda</taxon>
        <taxon>Hexapoda</taxon>
        <taxon>Insecta</taxon>
        <taxon>Pterygota</taxon>
        <taxon>Neoptera</taxon>
        <taxon>Paraneoptera</taxon>
        <taxon>Hemiptera</taxon>
        <taxon>Sternorrhyncha</taxon>
        <taxon>Aleyrodoidea</taxon>
        <taxon>Aleyrodidae</taxon>
        <taxon>Aleyrodinae</taxon>
        <taxon>Bemisia</taxon>
    </lineage>
</organism>